<reference evidence="1 2" key="1">
    <citation type="submission" date="2018-12" db="EMBL/GenBank/DDBJ databases">
        <authorList>
            <consortium name="Pathogen Informatics"/>
        </authorList>
    </citation>
    <scope>NUCLEOTIDE SEQUENCE [LARGE SCALE GENOMIC DNA]</scope>
    <source>
        <strain evidence="1 2">NCTC11951</strain>
    </source>
</reference>
<sequence>MSFKNNLKELLTSKGWYGKKEIINPKTGEKRTININAIA</sequence>
<proteinExistence type="predicted"/>
<dbReference type="AlphaFoldDB" id="A0A3S4SDM8"/>
<organism evidence="1 2">
    <name type="scientific">Campylobacter jejuni subsp. doylei</name>
    <dbReference type="NCBI Taxonomy" id="32021"/>
    <lineage>
        <taxon>Bacteria</taxon>
        <taxon>Pseudomonadati</taxon>
        <taxon>Campylobacterota</taxon>
        <taxon>Epsilonproteobacteria</taxon>
        <taxon>Campylobacterales</taxon>
        <taxon>Campylobacteraceae</taxon>
        <taxon>Campylobacter</taxon>
    </lineage>
</organism>
<name>A0A3S4SDM8_CAMJU</name>
<dbReference type="EMBL" id="LR134359">
    <property type="protein sequence ID" value="VEG62186.1"/>
    <property type="molecule type" value="Genomic_DNA"/>
</dbReference>
<accession>A0A3S4SDM8</accession>
<gene>
    <name evidence="1" type="ORF">NCTC11951_01316</name>
</gene>
<evidence type="ECO:0000313" key="2">
    <source>
        <dbReference type="Proteomes" id="UP000275504"/>
    </source>
</evidence>
<evidence type="ECO:0000313" key="1">
    <source>
        <dbReference type="EMBL" id="VEG62186.1"/>
    </source>
</evidence>
<protein>
    <submittedName>
        <fullName evidence="1">Phage (Mu-like) virion morphogenesis protein</fullName>
    </submittedName>
</protein>
<dbReference type="Proteomes" id="UP000275504">
    <property type="component" value="Chromosome"/>
</dbReference>